<dbReference type="Pfam" id="PF04860">
    <property type="entry name" value="Phage_portal"/>
    <property type="match status" value="1"/>
</dbReference>
<dbReference type="PATRIC" id="fig|1217629.3.peg.1019"/>
<dbReference type="InterPro" id="IPR030935">
    <property type="entry name" value="PBSX_Proteobac"/>
</dbReference>
<dbReference type="PIRSF" id="PIRSF018494">
    <property type="entry name" value="PBSX_VPQ"/>
    <property type="match status" value="1"/>
</dbReference>
<proteinExistence type="inferred from homology"/>
<gene>
    <name evidence="2" type="ORF">F913_01061</name>
</gene>
<comment type="similarity">
    <text evidence="1">Belongs to the phage portal family. PBSX subfamily.</text>
</comment>
<protein>
    <submittedName>
        <fullName evidence="2">PBSX family phage portal protein</fullName>
    </submittedName>
</protein>
<dbReference type="EMBL" id="APRE01000024">
    <property type="protein sequence ID" value="ENW74602.1"/>
    <property type="molecule type" value="Genomic_DNA"/>
</dbReference>
<sequence>MSDSKVQAFTFGDPEPVLNKHDLSQYYETWLNGSYYEPPVSLNGLAKSFSATPYLSTAIIYKKNQLVSAFRSHQLLSSASFERMVMDNLVFGNGYLQRIDNKLNEPMQFRGVMGKYMRRMKEPNKYLMLTEGYKEHEFAPGSVCCVKTTDINQEIYGVPEYMSALQSAWLNESATLFRRKYYNNGSHAGFILYMTDTQIDDEDVEGIKQAMKDSRGPGNFRNLFLHAPGGKKDGLQLIPISELAAKDEFHNIKAITRDDILASFRTPPQLLGIIPSNAGGFGSISEAREAFWYNEIVPEQARIANTINEWAGETIIRFKTYGEVNYKGQDDPKPT</sequence>
<evidence type="ECO:0000313" key="2">
    <source>
        <dbReference type="EMBL" id="ENW74602.1"/>
    </source>
</evidence>
<dbReference type="NCBIfam" id="TIGR01540">
    <property type="entry name" value="portal_PBSX"/>
    <property type="match status" value="1"/>
</dbReference>
<accession>N9JSA2</accession>
<reference evidence="2 3" key="1">
    <citation type="submission" date="2013-02" db="EMBL/GenBank/DDBJ databases">
        <title>The Genome Sequence of Acinetobacter baumannii NIPH 80.</title>
        <authorList>
            <consortium name="The Broad Institute Genome Sequencing Platform"/>
            <consortium name="The Broad Institute Genome Sequencing Center for Infectious Disease"/>
            <person name="Cerqueira G."/>
            <person name="Feldgarden M."/>
            <person name="Courvalin P."/>
            <person name="Perichon B."/>
            <person name="Grillot-Courvalin C."/>
            <person name="Clermont D."/>
            <person name="Rocha E."/>
            <person name="Yoon E.-J."/>
            <person name="Nemec A."/>
            <person name="Walker B."/>
            <person name="Young S.K."/>
            <person name="Zeng Q."/>
            <person name="Gargeya S."/>
            <person name="Fitzgerald M."/>
            <person name="Haas B."/>
            <person name="Abouelleil A."/>
            <person name="Alvarado L."/>
            <person name="Arachchi H.M."/>
            <person name="Berlin A.M."/>
            <person name="Chapman S.B."/>
            <person name="Dewar J."/>
            <person name="Goldberg J."/>
            <person name="Griggs A."/>
            <person name="Gujja S."/>
            <person name="Hansen M."/>
            <person name="Howarth C."/>
            <person name="Imamovic A."/>
            <person name="Larimer J."/>
            <person name="McCowan C."/>
            <person name="Murphy C."/>
            <person name="Neiman D."/>
            <person name="Pearson M."/>
            <person name="Priest M."/>
            <person name="Roberts A."/>
            <person name="Saif S."/>
            <person name="Shea T."/>
            <person name="Sisk P."/>
            <person name="Sykes S."/>
            <person name="Wortman J."/>
            <person name="Nusbaum C."/>
            <person name="Birren B."/>
        </authorList>
    </citation>
    <scope>NUCLEOTIDE SEQUENCE [LARGE SCALE GENOMIC DNA]</scope>
    <source>
        <strain evidence="2 3">NIPH 80</strain>
    </source>
</reference>
<name>N9JSA2_ACIBA</name>
<organism evidence="2 3">
    <name type="scientific">Acinetobacter baumannii NIPH 80</name>
    <dbReference type="NCBI Taxonomy" id="1217629"/>
    <lineage>
        <taxon>Bacteria</taxon>
        <taxon>Pseudomonadati</taxon>
        <taxon>Pseudomonadota</taxon>
        <taxon>Gammaproteobacteria</taxon>
        <taxon>Moraxellales</taxon>
        <taxon>Moraxellaceae</taxon>
        <taxon>Acinetobacter</taxon>
        <taxon>Acinetobacter calcoaceticus/baumannii complex</taxon>
    </lineage>
</organism>
<dbReference type="RefSeq" id="WP_005137991.1">
    <property type="nucleotide sequence ID" value="NZ_KB849947.1"/>
</dbReference>
<dbReference type="InterPro" id="IPR006944">
    <property type="entry name" value="Phage/GTA_portal"/>
</dbReference>
<evidence type="ECO:0000256" key="1">
    <source>
        <dbReference type="ARBA" id="ARBA00006799"/>
    </source>
</evidence>
<dbReference type="Proteomes" id="UP000013021">
    <property type="component" value="Unassembled WGS sequence"/>
</dbReference>
<dbReference type="InterPro" id="IPR006430">
    <property type="entry name" value="Phage_portal_PBSX"/>
</dbReference>
<dbReference type="HOGENOM" id="CLU_068879_0_0_6"/>
<comment type="caution">
    <text evidence="2">The sequence shown here is derived from an EMBL/GenBank/DDBJ whole genome shotgun (WGS) entry which is preliminary data.</text>
</comment>
<dbReference type="AlphaFoldDB" id="N9JSA2"/>
<evidence type="ECO:0000313" key="3">
    <source>
        <dbReference type="Proteomes" id="UP000013021"/>
    </source>
</evidence>